<evidence type="ECO:0000259" key="1">
    <source>
        <dbReference type="PROSITE" id="PS50053"/>
    </source>
</evidence>
<dbReference type="CDD" id="cd17039">
    <property type="entry name" value="Ubl_ubiquitin_like"/>
    <property type="match status" value="1"/>
</dbReference>
<name>A0ABR2KY91_9EUKA</name>
<dbReference type="SMART" id="SM00213">
    <property type="entry name" value="UBQ"/>
    <property type="match status" value="1"/>
</dbReference>
<organism evidence="2 3">
    <name type="scientific">Tritrichomonas musculus</name>
    <dbReference type="NCBI Taxonomy" id="1915356"/>
    <lineage>
        <taxon>Eukaryota</taxon>
        <taxon>Metamonada</taxon>
        <taxon>Parabasalia</taxon>
        <taxon>Tritrichomonadida</taxon>
        <taxon>Tritrichomonadidae</taxon>
        <taxon>Tritrichomonas</taxon>
    </lineage>
</organism>
<dbReference type="Gene3D" id="3.10.20.90">
    <property type="entry name" value="Phosphatidylinositol 3-kinase Catalytic Subunit, Chain A, domain 1"/>
    <property type="match status" value="1"/>
</dbReference>
<evidence type="ECO:0000313" key="3">
    <source>
        <dbReference type="Proteomes" id="UP001470230"/>
    </source>
</evidence>
<evidence type="ECO:0000313" key="2">
    <source>
        <dbReference type="EMBL" id="KAK8896070.1"/>
    </source>
</evidence>
<dbReference type="Proteomes" id="UP001470230">
    <property type="component" value="Unassembled WGS sequence"/>
</dbReference>
<dbReference type="PANTHER" id="PTHR10621:SF0">
    <property type="entry name" value="UV EXCISION REPAIR PROTEIN RAD23"/>
    <property type="match status" value="1"/>
</dbReference>
<dbReference type="Pfam" id="PF00240">
    <property type="entry name" value="ubiquitin"/>
    <property type="match status" value="1"/>
</dbReference>
<protein>
    <recommendedName>
        <fullName evidence="1">Ubiquitin-like domain-containing protein</fullName>
    </recommendedName>
</protein>
<sequence length="76" mass="8882">MLIHISFQYGRLLHIEVQPMDTVKDLKKYINSSLEYSLKHMDLIYRGKILENDEMLSHYSIHEDSTVHILPLGVGN</sequence>
<dbReference type="EMBL" id="JAPFFF010000002">
    <property type="protein sequence ID" value="KAK8896070.1"/>
    <property type="molecule type" value="Genomic_DNA"/>
</dbReference>
<comment type="caution">
    <text evidence="2">The sequence shown here is derived from an EMBL/GenBank/DDBJ whole genome shotgun (WGS) entry which is preliminary data.</text>
</comment>
<accession>A0ABR2KY91</accession>
<dbReference type="PROSITE" id="PS50053">
    <property type="entry name" value="UBIQUITIN_2"/>
    <property type="match status" value="1"/>
</dbReference>
<dbReference type="PANTHER" id="PTHR10621">
    <property type="entry name" value="UV EXCISION REPAIR PROTEIN RAD23"/>
    <property type="match status" value="1"/>
</dbReference>
<gene>
    <name evidence="2" type="ORF">M9Y10_013960</name>
</gene>
<reference evidence="2 3" key="1">
    <citation type="submission" date="2024-04" db="EMBL/GenBank/DDBJ databases">
        <title>Tritrichomonas musculus Genome.</title>
        <authorList>
            <person name="Alves-Ferreira E."/>
            <person name="Grigg M."/>
            <person name="Lorenzi H."/>
            <person name="Galac M."/>
        </authorList>
    </citation>
    <scope>NUCLEOTIDE SEQUENCE [LARGE SCALE GENOMIC DNA]</scope>
    <source>
        <strain evidence="2 3">EAF2021</strain>
    </source>
</reference>
<dbReference type="SUPFAM" id="SSF54236">
    <property type="entry name" value="Ubiquitin-like"/>
    <property type="match status" value="1"/>
</dbReference>
<feature type="domain" description="Ubiquitin-like" evidence="1">
    <location>
        <begin position="1"/>
        <end position="70"/>
    </location>
</feature>
<proteinExistence type="predicted"/>
<dbReference type="InterPro" id="IPR029071">
    <property type="entry name" value="Ubiquitin-like_domsf"/>
</dbReference>
<dbReference type="InterPro" id="IPR000626">
    <property type="entry name" value="Ubiquitin-like_dom"/>
</dbReference>
<keyword evidence="3" id="KW-1185">Reference proteome</keyword>